<keyword evidence="1" id="KW-0233">DNA recombination</keyword>
<reference evidence="3 4" key="1">
    <citation type="submission" date="2019-03" db="EMBL/GenBank/DDBJ databases">
        <title>Genomic Encyclopedia of Archaeal and Bacterial Type Strains, Phase II (KMG-II): from individual species to whole genera.</title>
        <authorList>
            <person name="Goeker M."/>
        </authorList>
    </citation>
    <scope>NUCLEOTIDE SEQUENCE [LARGE SCALE GENOMIC DNA]</scope>
    <source>
        <strain evidence="3 4">DSM 24323</strain>
    </source>
</reference>
<name>A0A4R7J7J0_9ACTN</name>
<sequence length="415" mass="46718">MARAATTRLEPGQHSIDRAKPFPHGDGWALRWRLRLPGGKLLDKTTKAPTKGEVRARARRTADSLLKSPGNADWTPTSPVLAYMEAVTLPAIRAERLAEATTRRYELAYRLLRGECRQKHKHLHSLAGLSIHDAMRPRNLTRCLEEIGELHGAKNVKHAKTVAKKYLAGPLRVDELIEVNPLADLDVDLSRAKRPAVSRGGHALTLEEYQRVIEYLLVADPEDVPRPKRGRWSHDTQILQRAQVIDVVLAQANTGLRTSELATRPVSECSIDKDGTFIFWLPDTAVKTRRGRPVPVLDPRVSARLAARLKTAKGDQLFPAPSDPSKAWDPRTRDRKIAALYQEMATDLKIDLFEFERGHLWRTTLNTLLYDRLPEATRTRLLGHSPAVNRQFYTAVTDTKSVVEAASILREKPEM</sequence>
<proteinExistence type="predicted"/>
<evidence type="ECO:0000256" key="2">
    <source>
        <dbReference type="SAM" id="MobiDB-lite"/>
    </source>
</evidence>
<organism evidence="3 4">
    <name type="scientific">Naumannella halotolerans</name>
    <dbReference type="NCBI Taxonomy" id="993414"/>
    <lineage>
        <taxon>Bacteria</taxon>
        <taxon>Bacillati</taxon>
        <taxon>Actinomycetota</taxon>
        <taxon>Actinomycetes</taxon>
        <taxon>Propionibacteriales</taxon>
        <taxon>Propionibacteriaceae</taxon>
        <taxon>Naumannella</taxon>
    </lineage>
</organism>
<accession>A0A4R7J7J0</accession>
<dbReference type="InterPro" id="IPR011010">
    <property type="entry name" value="DNA_brk_join_enz"/>
</dbReference>
<dbReference type="RefSeq" id="WP_133753931.1">
    <property type="nucleotide sequence ID" value="NZ_CP171129.1"/>
</dbReference>
<evidence type="ECO:0008006" key="5">
    <source>
        <dbReference type="Google" id="ProtNLM"/>
    </source>
</evidence>
<dbReference type="AlphaFoldDB" id="A0A4R7J7J0"/>
<dbReference type="EMBL" id="SOAW01000001">
    <property type="protein sequence ID" value="TDT33410.1"/>
    <property type="molecule type" value="Genomic_DNA"/>
</dbReference>
<dbReference type="GO" id="GO:0015074">
    <property type="term" value="P:DNA integration"/>
    <property type="evidence" value="ECO:0007669"/>
    <property type="project" value="InterPro"/>
</dbReference>
<dbReference type="OrthoDB" id="4370826at2"/>
<gene>
    <name evidence="3" type="ORF">CLV29_1022</name>
</gene>
<evidence type="ECO:0000256" key="1">
    <source>
        <dbReference type="ARBA" id="ARBA00023172"/>
    </source>
</evidence>
<evidence type="ECO:0000313" key="4">
    <source>
        <dbReference type="Proteomes" id="UP000295371"/>
    </source>
</evidence>
<feature type="region of interest" description="Disordered" evidence="2">
    <location>
        <begin position="1"/>
        <end position="20"/>
    </location>
</feature>
<dbReference type="Gene3D" id="1.10.443.10">
    <property type="entry name" value="Intergrase catalytic core"/>
    <property type="match status" value="1"/>
</dbReference>
<comment type="caution">
    <text evidence="3">The sequence shown here is derived from an EMBL/GenBank/DDBJ whole genome shotgun (WGS) entry which is preliminary data.</text>
</comment>
<evidence type="ECO:0000313" key="3">
    <source>
        <dbReference type="EMBL" id="TDT33410.1"/>
    </source>
</evidence>
<dbReference type="GO" id="GO:0006310">
    <property type="term" value="P:DNA recombination"/>
    <property type="evidence" value="ECO:0007669"/>
    <property type="project" value="UniProtKB-KW"/>
</dbReference>
<dbReference type="InterPro" id="IPR013762">
    <property type="entry name" value="Integrase-like_cat_sf"/>
</dbReference>
<dbReference type="SUPFAM" id="SSF56349">
    <property type="entry name" value="DNA breaking-rejoining enzymes"/>
    <property type="match status" value="1"/>
</dbReference>
<dbReference type="GO" id="GO:0003677">
    <property type="term" value="F:DNA binding"/>
    <property type="evidence" value="ECO:0007669"/>
    <property type="project" value="InterPro"/>
</dbReference>
<protein>
    <recommendedName>
        <fullName evidence="5">Phage integrase family protein</fullName>
    </recommendedName>
</protein>
<dbReference type="Proteomes" id="UP000295371">
    <property type="component" value="Unassembled WGS sequence"/>
</dbReference>
<keyword evidence="4" id="KW-1185">Reference proteome</keyword>